<proteinExistence type="predicted"/>
<dbReference type="WBParaSite" id="EN70_5154">
    <property type="protein sequence ID" value="EN70_5154"/>
    <property type="gene ID" value="EN70_5154"/>
</dbReference>
<reference evidence="2" key="2">
    <citation type="submission" date="2016-11" db="UniProtKB">
        <authorList>
            <consortium name="WormBaseParasite"/>
        </authorList>
    </citation>
    <scope>IDENTIFICATION</scope>
</reference>
<protein>
    <submittedName>
        <fullName evidence="2">39S ribosomal protein L37, mitochondrial</fullName>
    </submittedName>
</protein>
<accession>A0A1I7VQH7</accession>
<keyword evidence="1" id="KW-1185">Reference proteome</keyword>
<sequence length="261" mass="30826">MSIFQEVRKLVDDATWRYKVYDGFDVTPTDTFKQIISKVFLPVENVWRTASYCNLREMYQPNLGEYRQSKSFSSLAPSNGMPYEDRDVQRYFGPFRSYVPKQTEWKFALEKYSKPRLYRKHLLKTRMGMNELVLTTAKQQRLNLSLSPTLRCVIHAILPTKARTLLFRSLPEIVKVASDLKQKSLYRKLHEFPTSTSRIDNYNLYWQGRLNGVFGTGALFYPSNFIGEEDRRYQRIYWGQNWMDYITPSARHATSLLLSAY</sequence>
<name>A0A1I7VQH7_LOALO</name>
<dbReference type="AlphaFoldDB" id="A0A1I7VQH7"/>
<evidence type="ECO:0000313" key="1">
    <source>
        <dbReference type="Proteomes" id="UP000095285"/>
    </source>
</evidence>
<evidence type="ECO:0000313" key="2">
    <source>
        <dbReference type="WBParaSite" id="EN70_5154"/>
    </source>
</evidence>
<reference evidence="1" key="1">
    <citation type="submission" date="2012-04" db="EMBL/GenBank/DDBJ databases">
        <title>The Genome Sequence of Loa loa.</title>
        <authorList>
            <consortium name="The Broad Institute Genome Sequencing Platform"/>
            <consortium name="Broad Institute Genome Sequencing Center for Infectious Disease"/>
            <person name="Nutman T.B."/>
            <person name="Fink D.L."/>
            <person name="Russ C."/>
            <person name="Young S."/>
            <person name="Zeng Q."/>
            <person name="Gargeya S."/>
            <person name="Alvarado L."/>
            <person name="Berlin A."/>
            <person name="Chapman S.B."/>
            <person name="Chen Z."/>
            <person name="Freedman E."/>
            <person name="Gellesch M."/>
            <person name="Goldberg J."/>
            <person name="Griggs A."/>
            <person name="Gujja S."/>
            <person name="Heilman E.R."/>
            <person name="Heiman D."/>
            <person name="Howarth C."/>
            <person name="Mehta T."/>
            <person name="Neiman D."/>
            <person name="Pearson M."/>
            <person name="Roberts A."/>
            <person name="Saif S."/>
            <person name="Shea T."/>
            <person name="Shenoy N."/>
            <person name="Sisk P."/>
            <person name="Stolte C."/>
            <person name="Sykes S."/>
            <person name="White J."/>
            <person name="Yandava C."/>
            <person name="Haas B."/>
            <person name="Henn M.R."/>
            <person name="Nusbaum C."/>
            <person name="Birren B."/>
        </authorList>
    </citation>
    <scope>NUCLEOTIDE SEQUENCE [LARGE SCALE GENOMIC DNA]</scope>
</reference>
<dbReference type="Proteomes" id="UP000095285">
    <property type="component" value="Unassembled WGS sequence"/>
</dbReference>
<organism evidence="1 2">
    <name type="scientific">Loa loa</name>
    <name type="common">Eye worm</name>
    <name type="synonym">Filaria loa</name>
    <dbReference type="NCBI Taxonomy" id="7209"/>
    <lineage>
        <taxon>Eukaryota</taxon>
        <taxon>Metazoa</taxon>
        <taxon>Ecdysozoa</taxon>
        <taxon>Nematoda</taxon>
        <taxon>Chromadorea</taxon>
        <taxon>Rhabditida</taxon>
        <taxon>Spirurina</taxon>
        <taxon>Spiruromorpha</taxon>
        <taxon>Filarioidea</taxon>
        <taxon>Onchocercidae</taxon>
        <taxon>Loa</taxon>
    </lineage>
</organism>